<evidence type="ECO:0000313" key="3">
    <source>
        <dbReference type="Proteomes" id="UP000218811"/>
    </source>
</evidence>
<feature type="compositionally biased region" description="Low complexity" evidence="1">
    <location>
        <begin position="13"/>
        <end position="22"/>
    </location>
</feature>
<reference evidence="2 3" key="1">
    <citation type="journal article" date="2012" name="Science">
        <title>The Paleozoic origin of enzymatic lignin decomposition reconstructed from 31 fungal genomes.</title>
        <authorList>
            <person name="Floudas D."/>
            <person name="Binder M."/>
            <person name="Riley R."/>
            <person name="Barry K."/>
            <person name="Blanchette R.A."/>
            <person name="Henrissat B."/>
            <person name="Martinez A.T."/>
            <person name="Otillar R."/>
            <person name="Spatafora J.W."/>
            <person name="Yadav J.S."/>
            <person name="Aerts A."/>
            <person name="Benoit I."/>
            <person name="Boyd A."/>
            <person name="Carlson A."/>
            <person name="Copeland A."/>
            <person name="Coutinho P.M."/>
            <person name="de Vries R.P."/>
            <person name="Ferreira P."/>
            <person name="Findley K."/>
            <person name="Foster B."/>
            <person name="Gaskell J."/>
            <person name="Glotzer D."/>
            <person name="Gorecki P."/>
            <person name="Heitman J."/>
            <person name="Hesse C."/>
            <person name="Hori C."/>
            <person name="Igarashi K."/>
            <person name="Jurgens J.A."/>
            <person name="Kallen N."/>
            <person name="Kersten P."/>
            <person name="Kohler A."/>
            <person name="Kuees U."/>
            <person name="Kumar T.K.A."/>
            <person name="Kuo A."/>
            <person name="LaButti K."/>
            <person name="Larrondo L.F."/>
            <person name="Lindquist E."/>
            <person name="Ling A."/>
            <person name="Lombard V."/>
            <person name="Lucas S."/>
            <person name="Lundell T."/>
            <person name="Martin R."/>
            <person name="McLaughlin D.J."/>
            <person name="Morgenstern I."/>
            <person name="Morin E."/>
            <person name="Murat C."/>
            <person name="Nagy L.G."/>
            <person name="Nolan M."/>
            <person name="Ohm R.A."/>
            <person name="Patyshakuliyeva A."/>
            <person name="Rokas A."/>
            <person name="Ruiz-Duenas F.J."/>
            <person name="Sabat G."/>
            <person name="Salamov A."/>
            <person name="Samejima M."/>
            <person name="Schmutz J."/>
            <person name="Slot J.C."/>
            <person name="St John F."/>
            <person name="Stenlid J."/>
            <person name="Sun H."/>
            <person name="Sun S."/>
            <person name="Syed K."/>
            <person name="Tsang A."/>
            <person name="Wiebenga A."/>
            <person name="Young D."/>
            <person name="Pisabarro A."/>
            <person name="Eastwood D.C."/>
            <person name="Martin F."/>
            <person name="Cullen D."/>
            <person name="Grigoriev I.V."/>
            <person name="Hibbett D.S."/>
        </authorList>
    </citation>
    <scope>NUCLEOTIDE SEQUENCE [LARGE SCALE GENOMIC DNA]</scope>
    <source>
        <strain evidence="2 3">MD-104</strain>
    </source>
</reference>
<proteinExistence type="predicted"/>
<keyword evidence="3" id="KW-1185">Reference proteome</keyword>
<dbReference type="AlphaFoldDB" id="A0A2H3JH34"/>
<name>A0A2H3JH34_WOLCO</name>
<dbReference type="EMBL" id="KB468113">
    <property type="protein sequence ID" value="PCH41500.1"/>
    <property type="molecule type" value="Genomic_DNA"/>
</dbReference>
<gene>
    <name evidence="2" type="ORF">WOLCODRAFT_151549</name>
</gene>
<evidence type="ECO:0000256" key="1">
    <source>
        <dbReference type="SAM" id="MobiDB-lite"/>
    </source>
</evidence>
<evidence type="ECO:0000313" key="2">
    <source>
        <dbReference type="EMBL" id="PCH41500.1"/>
    </source>
</evidence>
<organism evidence="2 3">
    <name type="scientific">Wolfiporia cocos (strain MD-104)</name>
    <name type="common">Brown rot fungus</name>
    <dbReference type="NCBI Taxonomy" id="742152"/>
    <lineage>
        <taxon>Eukaryota</taxon>
        <taxon>Fungi</taxon>
        <taxon>Dikarya</taxon>
        <taxon>Basidiomycota</taxon>
        <taxon>Agaricomycotina</taxon>
        <taxon>Agaricomycetes</taxon>
        <taxon>Polyporales</taxon>
        <taxon>Phaeolaceae</taxon>
        <taxon>Wolfiporia</taxon>
    </lineage>
</organism>
<feature type="compositionally biased region" description="Basic and acidic residues" evidence="1">
    <location>
        <begin position="96"/>
        <end position="115"/>
    </location>
</feature>
<protein>
    <submittedName>
        <fullName evidence="2">Uncharacterized protein</fullName>
    </submittedName>
</protein>
<dbReference type="Proteomes" id="UP000218811">
    <property type="component" value="Unassembled WGS sequence"/>
</dbReference>
<sequence length="154" mass="16858">MPALSDPHPTHIARSSRARLSPPSSPEPRRASMGLTNVGIFARHHNVLPPSGEHCWKRPATAWRSTVHGHPRHKHKPEIALQRICTALGWSVRRRSTSERAGLDRPLARRPREPQDDAIPVPTVLPAYDTWGPDVGPASPVGNATPLQSTSTPT</sequence>
<feature type="region of interest" description="Disordered" evidence="1">
    <location>
        <begin position="95"/>
        <end position="154"/>
    </location>
</feature>
<feature type="compositionally biased region" description="Polar residues" evidence="1">
    <location>
        <begin position="145"/>
        <end position="154"/>
    </location>
</feature>
<accession>A0A2H3JH34</accession>
<feature type="region of interest" description="Disordered" evidence="1">
    <location>
        <begin position="1"/>
        <end position="32"/>
    </location>
</feature>